<dbReference type="Proteomes" id="UP000240708">
    <property type="component" value="Unassembled WGS sequence"/>
</dbReference>
<dbReference type="PANTHER" id="PTHR44591">
    <property type="entry name" value="STRESS RESPONSE REGULATOR PROTEIN 1"/>
    <property type="match status" value="1"/>
</dbReference>
<dbReference type="PROSITE" id="PS50110">
    <property type="entry name" value="RESPONSE_REGULATORY"/>
    <property type="match status" value="1"/>
</dbReference>
<evidence type="ECO:0000259" key="3">
    <source>
        <dbReference type="PROSITE" id="PS50110"/>
    </source>
</evidence>
<reference evidence="4 5" key="1">
    <citation type="submission" date="2018-03" db="EMBL/GenBank/DDBJ databases">
        <title>Genomic Encyclopedia of Archaeal and Bacterial Type Strains, Phase II (KMG-II): from individual species to whole genera.</title>
        <authorList>
            <person name="Goeker M."/>
        </authorList>
    </citation>
    <scope>NUCLEOTIDE SEQUENCE [LARGE SCALE GENOMIC DNA]</scope>
    <source>
        <strain evidence="4 5">DSM 28057</strain>
    </source>
</reference>
<comment type="caution">
    <text evidence="4">The sequence shown here is derived from an EMBL/GenBank/DDBJ whole genome shotgun (WGS) entry which is preliminary data.</text>
</comment>
<dbReference type="PANTHER" id="PTHR44591:SF3">
    <property type="entry name" value="RESPONSE REGULATORY DOMAIN-CONTAINING PROTEIN"/>
    <property type="match status" value="1"/>
</dbReference>
<dbReference type="Pfam" id="PF00072">
    <property type="entry name" value="Response_reg"/>
    <property type="match status" value="1"/>
</dbReference>
<dbReference type="GO" id="GO:0000160">
    <property type="term" value="P:phosphorelay signal transduction system"/>
    <property type="evidence" value="ECO:0007669"/>
    <property type="project" value="InterPro"/>
</dbReference>
<keyword evidence="5" id="KW-1185">Reference proteome</keyword>
<evidence type="ECO:0000313" key="4">
    <source>
        <dbReference type="EMBL" id="PSK98732.1"/>
    </source>
</evidence>
<gene>
    <name evidence="4" type="ORF">CLV48_11819</name>
</gene>
<protein>
    <submittedName>
        <fullName evidence="4">Response regulator receiver domain-containing protein</fullName>
    </submittedName>
</protein>
<sequence length="125" mass="14104">MKVLVVDDDAINRLILKKIFERENDTVQTANDGEEALEILTNEPDFNVIITDIMMPKMDGLQLLAEIKLNDTINRIPIIGFTAGDIEYFKRTSIISFDRLLPKPMDFHELYGIAKAFGMGSSAIN</sequence>
<evidence type="ECO:0000313" key="5">
    <source>
        <dbReference type="Proteomes" id="UP000240708"/>
    </source>
</evidence>
<dbReference type="CDD" id="cd17546">
    <property type="entry name" value="REC_hyHK_CKI1_RcsC-like"/>
    <property type="match status" value="1"/>
</dbReference>
<proteinExistence type="predicted"/>
<feature type="domain" description="Response regulatory" evidence="3">
    <location>
        <begin position="2"/>
        <end position="118"/>
    </location>
</feature>
<dbReference type="InterPro" id="IPR011006">
    <property type="entry name" value="CheY-like_superfamily"/>
</dbReference>
<dbReference type="AlphaFoldDB" id="A0A2P8DNE0"/>
<evidence type="ECO:0000256" key="2">
    <source>
        <dbReference type="PROSITE-ProRule" id="PRU00169"/>
    </source>
</evidence>
<evidence type="ECO:0000256" key="1">
    <source>
        <dbReference type="ARBA" id="ARBA00022553"/>
    </source>
</evidence>
<accession>A0A2P8DNE0</accession>
<feature type="modified residue" description="4-aspartylphosphate" evidence="2">
    <location>
        <position position="52"/>
    </location>
</feature>
<dbReference type="InterPro" id="IPR001789">
    <property type="entry name" value="Sig_transdc_resp-reg_receiver"/>
</dbReference>
<dbReference type="SMART" id="SM00448">
    <property type="entry name" value="REC"/>
    <property type="match status" value="1"/>
</dbReference>
<dbReference type="EMBL" id="PYGF01000018">
    <property type="protein sequence ID" value="PSK98732.1"/>
    <property type="molecule type" value="Genomic_DNA"/>
</dbReference>
<name>A0A2P8DNE0_9BACT</name>
<dbReference type="RefSeq" id="WP_106568988.1">
    <property type="nucleotide sequence ID" value="NZ_JAUVYL010000017.1"/>
</dbReference>
<keyword evidence="1 2" id="KW-0597">Phosphoprotein</keyword>
<dbReference type="SUPFAM" id="SSF52172">
    <property type="entry name" value="CheY-like"/>
    <property type="match status" value="1"/>
</dbReference>
<dbReference type="InterPro" id="IPR050595">
    <property type="entry name" value="Bact_response_regulator"/>
</dbReference>
<organism evidence="4 5">
    <name type="scientific">Cecembia rubra</name>
    <dbReference type="NCBI Taxonomy" id="1485585"/>
    <lineage>
        <taxon>Bacteria</taxon>
        <taxon>Pseudomonadati</taxon>
        <taxon>Bacteroidota</taxon>
        <taxon>Cytophagia</taxon>
        <taxon>Cytophagales</taxon>
        <taxon>Cyclobacteriaceae</taxon>
        <taxon>Cecembia</taxon>
    </lineage>
</organism>
<dbReference type="Gene3D" id="3.40.50.2300">
    <property type="match status" value="1"/>
</dbReference>
<dbReference type="OrthoDB" id="7631574at2"/>